<dbReference type="InterPro" id="IPR020094">
    <property type="entry name" value="TruA/RsuA/RluB/E/F_N"/>
</dbReference>
<dbReference type="SUPFAM" id="SSF55120">
    <property type="entry name" value="Pseudouridine synthase"/>
    <property type="match status" value="1"/>
</dbReference>
<gene>
    <name evidence="2" type="ORF">S01H4_26516</name>
</gene>
<dbReference type="Gene3D" id="3.30.70.580">
    <property type="entry name" value="Pseudouridine synthase I, catalytic domain, N-terminal subdomain"/>
    <property type="match status" value="1"/>
</dbReference>
<name>X1BWN2_9ZZZZ</name>
<evidence type="ECO:0000256" key="1">
    <source>
        <dbReference type="ARBA" id="ARBA00023235"/>
    </source>
</evidence>
<reference evidence="2" key="1">
    <citation type="journal article" date="2014" name="Front. Microbiol.">
        <title>High frequency of phylogenetically diverse reductive dehalogenase-homologous genes in deep subseafloor sedimentary metagenomes.</title>
        <authorList>
            <person name="Kawai M."/>
            <person name="Futagami T."/>
            <person name="Toyoda A."/>
            <person name="Takaki Y."/>
            <person name="Nishi S."/>
            <person name="Hori S."/>
            <person name="Arai W."/>
            <person name="Tsubouchi T."/>
            <person name="Morono Y."/>
            <person name="Uchiyama I."/>
            <person name="Ito T."/>
            <person name="Fujiyama A."/>
            <person name="Inagaki F."/>
            <person name="Takami H."/>
        </authorList>
    </citation>
    <scope>NUCLEOTIDE SEQUENCE</scope>
    <source>
        <strain evidence="2">Expedition CK06-06</strain>
    </source>
</reference>
<dbReference type="InterPro" id="IPR020103">
    <property type="entry name" value="PsdUridine_synth_cat_dom_sf"/>
</dbReference>
<evidence type="ECO:0008006" key="3">
    <source>
        <dbReference type="Google" id="ProtNLM"/>
    </source>
</evidence>
<keyword evidence="1" id="KW-0413">Isomerase</keyword>
<protein>
    <recommendedName>
        <fullName evidence="3">Pseudouridine synthase I TruA alpha/beta domain-containing protein</fullName>
    </recommendedName>
</protein>
<feature type="non-terminal residue" evidence="2">
    <location>
        <position position="54"/>
    </location>
</feature>
<dbReference type="GO" id="GO:0003723">
    <property type="term" value="F:RNA binding"/>
    <property type="evidence" value="ECO:0007669"/>
    <property type="project" value="InterPro"/>
</dbReference>
<evidence type="ECO:0000313" key="2">
    <source>
        <dbReference type="EMBL" id="GAG85527.1"/>
    </source>
</evidence>
<accession>X1BWN2</accession>
<sequence>MNNYMAVVEYDGTDYSGFQLQSGRTRTVQGELEAVLSKILGEEIYFHYAGRTDA</sequence>
<comment type="caution">
    <text evidence="2">The sequence shown here is derived from an EMBL/GenBank/DDBJ whole genome shotgun (WGS) entry which is preliminary data.</text>
</comment>
<dbReference type="AlphaFoldDB" id="X1BWN2"/>
<dbReference type="GO" id="GO:0001522">
    <property type="term" value="P:pseudouridine synthesis"/>
    <property type="evidence" value="ECO:0007669"/>
    <property type="project" value="InterPro"/>
</dbReference>
<dbReference type="EMBL" id="BART01012801">
    <property type="protein sequence ID" value="GAG85527.1"/>
    <property type="molecule type" value="Genomic_DNA"/>
</dbReference>
<proteinExistence type="predicted"/>
<dbReference type="GO" id="GO:0009982">
    <property type="term" value="F:pseudouridine synthase activity"/>
    <property type="evidence" value="ECO:0007669"/>
    <property type="project" value="InterPro"/>
</dbReference>
<organism evidence="2">
    <name type="scientific">marine sediment metagenome</name>
    <dbReference type="NCBI Taxonomy" id="412755"/>
    <lineage>
        <taxon>unclassified sequences</taxon>
        <taxon>metagenomes</taxon>
        <taxon>ecological metagenomes</taxon>
    </lineage>
</organism>